<dbReference type="InterPro" id="IPR029787">
    <property type="entry name" value="Nucleotide_cyclase"/>
</dbReference>
<dbReference type="PANTHER" id="PTHR44757:SF2">
    <property type="entry name" value="BIOFILM ARCHITECTURE MAINTENANCE PROTEIN MBAA"/>
    <property type="match status" value="1"/>
</dbReference>
<keyword evidence="8" id="KW-1185">Reference proteome</keyword>
<evidence type="ECO:0000256" key="1">
    <source>
        <dbReference type="PROSITE-ProRule" id="PRU00244"/>
    </source>
</evidence>
<dbReference type="Pfam" id="PF03707">
    <property type="entry name" value="MHYT"/>
    <property type="match status" value="2"/>
</dbReference>
<feature type="transmembrane region" description="Helical" evidence="1">
    <location>
        <begin position="68"/>
        <end position="89"/>
    </location>
</feature>
<feature type="domain" description="PAC" evidence="3">
    <location>
        <begin position="306"/>
        <end position="358"/>
    </location>
</feature>
<dbReference type="CDD" id="cd01948">
    <property type="entry name" value="EAL"/>
    <property type="match status" value="1"/>
</dbReference>
<keyword evidence="1" id="KW-1133">Transmembrane helix</keyword>
<dbReference type="SUPFAM" id="SSF55073">
    <property type="entry name" value="Nucleotide cyclase"/>
    <property type="match status" value="1"/>
</dbReference>
<dbReference type="Proteomes" id="UP001162881">
    <property type="component" value="Unassembled WGS sequence"/>
</dbReference>
<dbReference type="RefSeq" id="WP_244023077.1">
    <property type="nucleotide sequence ID" value="NZ_JALHLF010000094.1"/>
</dbReference>
<dbReference type="PROSITE" id="PS50887">
    <property type="entry name" value="GGDEF"/>
    <property type="match status" value="1"/>
</dbReference>
<dbReference type="EMBL" id="JALHLF010000094">
    <property type="protein sequence ID" value="MCJ2184338.1"/>
    <property type="molecule type" value="Genomic_DNA"/>
</dbReference>
<evidence type="ECO:0000259" key="3">
    <source>
        <dbReference type="PROSITE" id="PS50113"/>
    </source>
</evidence>
<feature type="domain" description="GGDEF" evidence="5">
    <location>
        <begin position="520"/>
        <end position="650"/>
    </location>
</feature>
<dbReference type="CDD" id="cd00130">
    <property type="entry name" value="PAS"/>
    <property type="match status" value="1"/>
</dbReference>
<dbReference type="Gene3D" id="3.20.20.450">
    <property type="entry name" value="EAL domain"/>
    <property type="match status" value="1"/>
</dbReference>
<feature type="domain" description="MHYT" evidence="6">
    <location>
        <begin position="1"/>
        <end position="183"/>
    </location>
</feature>
<dbReference type="InterPro" id="IPR001633">
    <property type="entry name" value="EAL_dom"/>
</dbReference>
<evidence type="ECO:0000313" key="8">
    <source>
        <dbReference type="Proteomes" id="UP001162881"/>
    </source>
</evidence>
<feature type="transmembrane region" description="Helical" evidence="1">
    <location>
        <begin position="190"/>
        <end position="212"/>
    </location>
</feature>
<dbReference type="NCBIfam" id="TIGR00254">
    <property type="entry name" value="GGDEF"/>
    <property type="match status" value="1"/>
</dbReference>
<dbReference type="PROSITE" id="PS50112">
    <property type="entry name" value="PAS"/>
    <property type="match status" value="1"/>
</dbReference>
<dbReference type="SMART" id="SM00052">
    <property type="entry name" value="EAL"/>
    <property type="match status" value="1"/>
</dbReference>
<dbReference type="PANTHER" id="PTHR44757">
    <property type="entry name" value="DIGUANYLATE CYCLASE DGCP"/>
    <property type="match status" value="1"/>
</dbReference>
<feature type="transmembrane region" description="Helical" evidence="1">
    <location>
        <begin position="95"/>
        <end position="118"/>
    </location>
</feature>
<feature type="transmembrane region" description="Helical" evidence="1">
    <location>
        <begin position="34"/>
        <end position="56"/>
    </location>
</feature>
<protein>
    <submittedName>
        <fullName evidence="7">EAL domain-containing protein</fullName>
    </submittedName>
</protein>
<dbReference type="PROSITE" id="PS50924">
    <property type="entry name" value="MHYT"/>
    <property type="match status" value="1"/>
</dbReference>
<dbReference type="SMART" id="SM00086">
    <property type="entry name" value="PAC"/>
    <property type="match status" value="1"/>
</dbReference>
<dbReference type="Pfam" id="PF00563">
    <property type="entry name" value="EAL"/>
    <property type="match status" value="1"/>
</dbReference>
<gene>
    <name evidence="7" type="ORF">MTR62_16805</name>
</gene>
<dbReference type="InterPro" id="IPR035919">
    <property type="entry name" value="EAL_sf"/>
</dbReference>
<feature type="transmembrane region" description="Helical" evidence="1">
    <location>
        <begin position="158"/>
        <end position="183"/>
    </location>
</feature>
<dbReference type="NCBIfam" id="TIGR00229">
    <property type="entry name" value="sensory_box"/>
    <property type="match status" value="1"/>
</dbReference>
<dbReference type="InterPro" id="IPR000700">
    <property type="entry name" value="PAS-assoc_C"/>
</dbReference>
<feature type="transmembrane region" description="Helical" evidence="1">
    <location>
        <begin position="130"/>
        <end position="152"/>
    </location>
</feature>
<dbReference type="InterPro" id="IPR035965">
    <property type="entry name" value="PAS-like_dom_sf"/>
</dbReference>
<dbReference type="Pfam" id="PF00990">
    <property type="entry name" value="GGDEF"/>
    <property type="match status" value="1"/>
</dbReference>
<evidence type="ECO:0000259" key="4">
    <source>
        <dbReference type="PROSITE" id="PS50883"/>
    </source>
</evidence>
<evidence type="ECO:0000259" key="5">
    <source>
        <dbReference type="PROSITE" id="PS50887"/>
    </source>
</evidence>
<reference evidence="7" key="1">
    <citation type="submission" date="2022-03" db="EMBL/GenBank/DDBJ databases">
        <title>Identification of a novel bacterium isolated from mangrove sediments.</title>
        <authorList>
            <person name="Pan X."/>
        </authorList>
    </citation>
    <scope>NUCLEOTIDE SEQUENCE</scope>
    <source>
        <strain evidence="7">B1949</strain>
    </source>
</reference>
<proteinExistence type="predicted"/>
<feature type="domain" description="PAS" evidence="2">
    <location>
        <begin position="231"/>
        <end position="289"/>
    </location>
</feature>
<organism evidence="7 8">
    <name type="scientific">Novosphingobium organovorum</name>
    <dbReference type="NCBI Taxonomy" id="2930092"/>
    <lineage>
        <taxon>Bacteria</taxon>
        <taxon>Pseudomonadati</taxon>
        <taxon>Pseudomonadota</taxon>
        <taxon>Alphaproteobacteria</taxon>
        <taxon>Sphingomonadales</taxon>
        <taxon>Sphingomonadaceae</taxon>
        <taxon>Novosphingobium</taxon>
    </lineage>
</organism>
<evidence type="ECO:0000259" key="2">
    <source>
        <dbReference type="PROSITE" id="PS50112"/>
    </source>
</evidence>
<dbReference type="Gene3D" id="3.30.450.20">
    <property type="entry name" value="PAS domain"/>
    <property type="match status" value="2"/>
</dbReference>
<dbReference type="SMART" id="SM00267">
    <property type="entry name" value="GGDEF"/>
    <property type="match status" value="1"/>
</dbReference>
<dbReference type="Pfam" id="PF13426">
    <property type="entry name" value="PAS_9"/>
    <property type="match status" value="1"/>
</dbReference>
<keyword evidence="1" id="KW-0812">Transmembrane</keyword>
<dbReference type="InterPro" id="IPR001610">
    <property type="entry name" value="PAC"/>
</dbReference>
<sequence length="909" mass="98407">MLLAILVCTMASATTVLLLRQACGSQGGQRRSWSMLAGAALGFGAWSSHFIALLGYNTPNERAYSLELTLLSLAAGGGLSLLATLWMASSRTLPIRVFGSVLLAGGLGAMHYTGMAALQIPATMRWDPAFVGASIVLPALILYATLAGALSGHGLRRAVLATLLLVAASATLHLFGMAALTLVPARTAPIGMLVTPGTLAGWVTAIALAVFATGMAAQVIRTRAHSAYVESQCQFGELVKSVADYAIVILDAHGRIAQWNEGARKLTGYDAVDILGMPVARLFSIEDRNDDLPARTLEYARNAGSADGECLYLRRDGSTFWGHGTIQATRSENGTLQGYSFVMRDIQPIKEAKDLVAQTSMRLDTALTNMHEGLCLFDAEEHLVLCNARFRQLWNLTDAQCEAGTTLAELIRAGFMNPNGERHAEPGLTHYRELLQTASAHPDAPPMVVEFDDLKAVSIANRALPDGGWVMTCDDITEQRQSEARIAHMALHDALTGLPNRTRFNQRLHDKLGTADRTSSKVGVIAIDLDRFKEVNDTQGHAAGDALLQAIGRRITEQTLETEVVARLGGDEFAAAKVFSEAHELHEFANRLHGCIVGTSVGTGTFVGASLGIAIYPQDGGVGEALLNNADLAMYRAKAQRGEHICYYEEGMDETARRRRQIANDLRHAIANGELHLLYQPQRSLRTGALSGYEALLRWQHPRHGFIPPDVFIPIAEETGSIFEIGEWVLRDACREAKQWPGEEKVAVNLSAVQFIKPDLVSTIRQILADTGLSPTRLELEITETAIIGDKLRALHCLRQLKAMGISVAIDDFGTGYSSLDTLHSFPFDKIKIDKSFLLRSENSAQARAIISAVLALGKSLQIPVLAEGVENEAQLLVLESEGCDEAQGYYFGRPDTPPSHHRKAVANS</sequence>
<dbReference type="InterPro" id="IPR005330">
    <property type="entry name" value="MHYT_dom"/>
</dbReference>
<dbReference type="InterPro" id="IPR043128">
    <property type="entry name" value="Rev_trsase/Diguanyl_cyclase"/>
</dbReference>
<accession>A0ABT0BHK6</accession>
<dbReference type="Gene3D" id="3.30.70.270">
    <property type="match status" value="1"/>
</dbReference>
<dbReference type="PROSITE" id="PS50883">
    <property type="entry name" value="EAL"/>
    <property type="match status" value="1"/>
</dbReference>
<dbReference type="PROSITE" id="PS50113">
    <property type="entry name" value="PAC"/>
    <property type="match status" value="1"/>
</dbReference>
<evidence type="ECO:0000313" key="7">
    <source>
        <dbReference type="EMBL" id="MCJ2184338.1"/>
    </source>
</evidence>
<dbReference type="Pfam" id="PF12860">
    <property type="entry name" value="PAS_7"/>
    <property type="match status" value="1"/>
</dbReference>
<dbReference type="InterPro" id="IPR000014">
    <property type="entry name" value="PAS"/>
</dbReference>
<dbReference type="InterPro" id="IPR052155">
    <property type="entry name" value="Biofilm_reg_signaling"/>
</dbReference>
<dbReference type="CDD" id="cd01949">
    <property type="entry name" value="GGDEF"/>
    <property type="match status" value="1"/>
</dbReference>
<dbReference type="InterPro" id="IPR000160">
    <property type="entry name" value="GGDEF_dom"/>
</dbReference>
<feature type="domain" description="EAL" evidence="4">
    <location>
        <begin position="659"/>
        <end position="909"/>
    </location>
</feature>
<keyword evidence="1" id="KW-0472">Membrane</keyword>
<comment type="caution">
    <text evidence="7">The sequence shown here is derived from an EMBL/GenBank/DDBJ whole genome shotgun (WGS) entry which is preliminary data.</text>
</comment>
<evidence type="ECO:0000259" key="6">
    <source>
        <dbReference type="PROSITE" id="PS50924"/>
    </source>
</evidence>
<dbReference type="SMART" id="SM00091">
    <property type="entry name" value="PAS"/>
    <property type="match status" value="2"/>
</dbReference>
<name>A0ABT0BHK6_9SPHN</name>
<dbReference type="SUPFAM" id="SSF141868">
    <property type="entry name" value="EAL domain-like"/>
    <property type="match status" value="1"/>
</dbReference>
<dbReference type="SUPFAM" id="SSF55785">
    <property type="entry name" value="PYP-like sensor domain (PAS domain)"/>
    <property type="match status" value="2"/>
</dbReference>